<dbReference type="Pfam" id="PF01878">
    <property type="entry name" value="EVE"/>
    <property type="match status" value="1"/>
</dbReference>
<dbReference type="InterPro" id="IPR015947">
    <property type="entry name" value="PUA-like_sf"/>
</dbReference>
<dbReference type="Pfam" id="PF07728">
    <property type="entry name" value="AAA_5"/>
    <property type="match status" value="1"/>
</dbReference>
<dbReference type="InterPro" id="IPR058807">
    <property type="entry name" value="ScoMcrA_N"/>
</dbReference>
<dbReference type="InterPro" id="IPR027417">
    <property type="entry name" value="P-loop_NTPase"/>
</dbReference>
<dbReference type="InterPro" id="IPR002740">
    <property type="entry name" value="EVE_domain"/>
</dbReference>
<dbReference type="Gene3D" id="3.40.50.300">
    <property type="entry name" value="P-loop containing nucleotide triphosphate hydrolases"/>
    <property type="match status" value="1"/>
</dbReference>
<proteinExistence type="predicted"/>
<organism evidence="4 5">
    <name type="scientific">Winogradskyella echinorum</name>
    <dbReference type="NCBI Taxonomy" id="538189"/>
    <lineage>
        <taxon>Bacteria</taxon>
        <taxon>Pseudomonadati</taxon>
        <taxon>Bacteroidota</taxon>
        <taxon>Flavobacteriia</taxon>
        <taxon>Flavobacteriales</taxon>
        <taxon>Flavobacteriaceae</taxon>
        <taxon>Winogradskyella</taxon>
    </lineage>
</organism>
<dbReference type="PANTHER" id="PTHR37291">
    <property type="entry name" value="5-METHYLCYTOSINE-SPECIFIC RESTRICTION ENZYME B"/>
    <property type="match status" value="1"/>
</dbReference>
<gene>
    <name evidence="4" type="ORF">H6H04_15125</name>
</gene>
<dbReference type="EMBL" id="JACOME010000006">
    <property type="protein sequence ID" value="MBC3847728.1"/>
    <property type="molecule type" value="Genomic_DNA"/>
</dbReference>
<dbReference type="Pfam" id="PF26345">
    <property type="entry name" value="ScoMcrA_N"/>
    <property type="match status" value="1"/>
</dbReference>
<feature type="domain" description="EVE" evidence="1">
    <location>
        <begin position="202"/>
        <end position="322"/>
    </location>
</feature>
<dbReference type="InterPro" id="IPR011704">
    <property type="entry name" value="ATPase_dyneun-rel_AAA"/>
</dbReference>
<sequence>MPFQPDKINREHVLRAFKEIDSGEIGVRQSTKFDILHEGKTYPPKDVMRLAHEYATGEYLWLPGGGEPTNKYLKNLQFKIVNKTVNELVNVKNDFAKWLLNNAPDSYNQYLGSSVQSIIERLDEIGTFFPDYKFFEIDPKTVTAKIKDIRLIFSTKERRKNLEFVQYDKFHSNGIPKAVLGKNHYLRYLKERFSESNSEIGYWLFQGNPKIFDFASAIGNNTLQNFTVSSHKDKIKIGDKVIIWLSGENAGCYALAEIIHEPRVVEVSVDDAHWKIEQPTDIKAGIRITHNFYNNPILKYKVAQNLKLKDLKLGLQGTNFSATKNEYQELLSMSENNNYTWVQTHKGLVDYLKNYKNKQPELIELLKSVGCEIFNDKDAIDSTVDLEVIDPFTFFCYIYKYGDVRRLEILQAIATKLNLHYPEDERGIPSANAQKVWMFPWKYQRVNNEIDTLWKLFYEVTDNEILESTFQDALKIQNVGKTKITEALFYVDPEYYFPINGPTKPYLKTVFGIATDFNSYSEYMTILNQLKQKTKKPFYQISYEAWLWNKGTVAEPTSSYKTEKQMKTTNLNTILFGPPGTGKTYNTINEALKIVDPEFYKANEDNREALNTRFKQLLIKKWDETKGQIAFCTFHQSFSYEDFVEGIKPKVNDNKEVFYKIENGVFKNICELADSNLSTLKVKKEGKLSWDEEQFRRASFYKLSLGNSQNSEDNEIYEYCRDNNYIAIGFGQGLDYSDLGETEVKEKFEETGQSETDAQQFNYFKNYLKVGNYVLISNGNKYVRALGKVTGDYEYDPNAPIRYNHFRNVDWIFKDENIPIEEIYEKGLSQRTIYKINENKLRPEFFINKGQLIENNEPIEKDYVLIIDEINRGNVSSIFGELITLIENDKRAGKDEELEVILPYSKQPFKVPHNVHLIGTMNTADKSIEALDTALRRRFSFTEMPPKPKLIETESLSGKVNGLVDGINLKDLLNIINKRIEKLIDKDHTIGHSYFLKVNDKSSLIHCFKNEVIPLLEEYFFGDYGKIGLVLGGSFITKDDSDDFEFAEFEGYDADISSDLKERSVYKIAKSKDWDFNTI</sequence>
<feature type="domain" description="ScoMcrA-like N-terminal head" evidence="3">
    <location>
        <begin position="7"/>
        <end position="80"/>
    </location>
</feature>
<evidence type="ECO:0000313" key="4">
    <source>
        <dbReference type="EMBL" id="MBC3847728.1"/>
    </source>
</evidence>
<reference evidence="4 5" key="1">
    <citation type="submission" date="2020-08" db="EMBL/GenBank/DDBJ databases">
        <title>Winogradskyella ouciana sp. nov., isolated from the hadal seawater of the Mariana Trench.</title>
        <authorList>
            <person name="He X."/>
        </authorList>
    </citation>
    <scope>NUCLEOTIDE SEQUENCE [LARGE SCALE GENOMIC DNA]</scope>
    <source>
        <strain evidence="4 5">KCTC 22026</strain>
    </source>
</reference>
<keyword evidence="5" id="KW-1185">Reference proteome</keyword>
<evidence type="ECO:0000259" key="1">
    <source>
        <dbReference type="Pfam" id="PF01878"/>
    </source>
</evidence>
<dbReference type="PANTHER" id="PTHR37291:SF1">
    <property type="entry name" value="TYPE IV METHYL-DIRECTED RESTRICTION ENZYME ECOKMCRB SUBUNIT"/>
    <property type="match status" value="1"/>
</dbReference>
<evidence type="ECO:0000259" key="2">
    <source>
        <dbReference type="Pfam" id="PF07728"/>
    </source>
</evidence>
<accession>A0ABR6Y654</accession>
<comment type="caution">
    <text evidence="4">The sequence shown here is derived from an EMBL/GenBank/DDBJ whole genome shotgun (WGS) entry which is preliminary data.</text>
</comment>
<evidence type="ECO:0000313" key="5">
    <source>
        <dbReference type="Proteomes" id="UP000607435"/>
    </source>
</evidence>
<dbReference type="Gene3D" id="3.10.590.10">
    <property type="entry name" value="ph1033 like domains"/>
    <property type="match status" value="1"/>
</dbReference>
<dbReference type="SUPFAM" id="SSF52540">
    <property type="entry name" value="P-loop containing nucleoside triphosphate hydrolases"/>
    <property type="match status" value="1"/>
</dbReference>
<dbReference type="SUPFAM" id="SSF88697">
    <property type="entry name" value="PUA domain-like"/>
    <property type="match status" value="1"/>
</dbReference>
<dbReference type="InterPro" id="IPR052934">
    <property type="entry name" value="Methyl-DNA_Rec/Restrict_Enz"/>
</dbReference>
<evidence type="ECO:0000259" key="3">
    <source>
        <dbReference type="Pfam" id="PF26345"/>
    </source>
</evidence>
<name>A0ABR6Y654_9FLAO</name>
<dbReference type="Proteomes" id="UP000607435">
    <property type="component" value="Unassembled WGS sequence"/>
</dbReference>
<feature type="domain" description="ATPase dynein-related AAA" evidence="2">
    <location>
        <begin position="840"/>
        <end position="939"/>
    </location>
</feature>
<protein>
    <submittedName>
        <fullName evidence="4">EVE domain-containing protein</fullName>
    </submittedName>
</protein>
<dbReference type="RefSeq" id="WP_186846834.1">
    <property type="nucleotide sequence ID" value="NZ_JACOME010000006.1"/>
</dbReference>